<gene>
    <name evidence="2" type="ORF">V1264_021782</name>
</gene>
<protein>
    <submittedName>
        <fullName evidence="2">Uncharacterized protein</fullName>
    </submittedName>
</protein>
<organism evidence="2 3">
    <name type="scientific">Littorina saxatilis</name>
    <dbReference type="NCBI Taxonomy" id="31220"/>
    <lineage>
        <taxon>Eukaryota</taxon>
        <taxon>Metazoa</taxon>
        <taxon>Spiralia</taxon>
        <taxon>Lophotrochozoa</taxon>
        <taxon>Mollusca</taxon>
        <taxon>Gastropoda</taxon>
        <taxon>Caenogastropoda</taxon>
        <taxon>Littorinimorpha</taxon>
        <taxon>Littorinoidea</taxon>
        <taxon>Littorinidae</taxon>
        <taxon>Littorina</taxon>
    </lineage>
</organism>
<name>A0AAN9AJ36_9CAEN</name>
<dbReference type="AlphaFoldDB" id="A0AAN9AJ36"/>
<reference evidence="2 3" key="1">
    <citation type="submission" date="2024-02" db="EMBL/GenBank/DDBJ databases">
        <title>Chromosome-scale genome assembly of the rough periwinkle Littorina saxatilis.</title>
        <authorList>
            <person name="De Jode A."/>
            <person name="Faria R."/>
            <person name="Formenti G."/>
            <person name="Sims Y."/>
            <person name="Smith T.P."/>
            <person name="Tracey A."/>
            <person name="Wood J.M.D."/>
            <person name="Zagrodzka Z.B."/>
            <person name="Johannesson K."/>
            <person name="Butlin R.K."/>
            <person name="Leder E.H."/>
        </authorList>
    </citation>
    <scope>NUCLEOTIDE SEQUENCE [LARGE SCALE GENOMIC DNA]</scope>
    <source>
        <strain evidence="2">Snail1</strain>
        <tissue evidence="2">Muscle</tissue>
    </source>
</reference>
<keyword evidence="3" id="KW-1185">Reference proteome</keyword>
<dbReference type="Gene3D" id="3.40.50.11350">
    <property type="match status" value="1"/>
</dbReference>
<dbReference type="EMBL" id="JBAMIC010004070">
    <property type="protein sequence ID" value="KAK7087775.1"/>
    <property type="molecule type" value="Genomic_DNA"/>
</dbReference>
<keyword evidence="1" id="KW-1133">Transmembrane helix</keyword>
<sequence>MRRERRGLFFGFVFGSAFVFTGVVIWIPAQRQLVCTSSSQCATLQSSSSQTDRISMAGKTGHKTVDLRMNGEMEALKQRMFFDQMMADMAKENSSTLPPPPSKNNPNQKFLIFTCRSSDGISGGWGDRQKGMVNAFLLATVTNRRFGIVFNEPCDLRQFYVPNEYNWDVPELQNKSWKYVRSIDGMTPFRNDLYHMDFNEEYPQDVIFLHTNNEHYKAITLNPHYNLTLPVWAQKPLSLFFHDAWNMLFKPTRELQNRVDSFLHKIHFFNRTKPLVGFHVRIGKSSEMNDFSVRNHKEKLGPVWDFVGRYVKNGSQVFLATDNNDIRNTSRVRFGPAHHDTEGVILHIDTQKRRKDACQGFNDLIVEQLMLTHCDILVKSRSGFSRRAVMMRGGLQEIFVFRDADIRPESLLTVT</sequence>
<evidence type="ECO:0000313" key="2">
    <source>
        <dbReference type="EMBL" id="KAK7087775.1"/>
    </source>
</evidence>
<feature type="transmembrane region" description="Helical" evidence="1">
    <location>
        <begin position="7"/>
        <end position="29"/>
    </location>
</feature>
<evidence type="ECO:0000313" key="3">
    <source>
        <dbReference type="Proteomes" id="UP001374579"/>
    </source>
</evidence>
<keyword evidence="1" id="KW-0472">Membrane</keyword>
<comment type="caution">
    <text evidence="2">The sequence shown here is derived from an EMBL/GenBank/DDBJ whole genome shotgun (WGS) entry which is preliminary data.</text>
</comment>
<proteinExistence type="predicted"/>
<evidence type="ECO:0000256" key="1">
    <source>
        <dbReference type="SAM" id="Phobius"/>
    </source>
</evidence>
<dbReference type="Proteomes" id="UP001374579">
    <property type="component" value="Unassembled WGS sequence"/>
</dbReference>
<keyword evidence="1" id="KW-0812">Transmembrane</keyword>
<accession>A0AAN9AJ36</accession>